<name>A0A9P4TT69_9PEZI</name>
<organism evidence="1 2">
    <name type="scientific">Tothia fuscella</name>
    <dbReference type="NCBI Taxonomy" id="1048955"/>
    <lineage>
        <taxon>Eukaryota</taxon>
        <taxon>Fungi</taxon>
        <taxon>Dikarya</taxon>
        <taxon>Ascomycota</taxon>
        <taxon>Pezizomycotina</taxon>
        <taxon>Dothideomycetes</taxon>
        <taxon>Pleosporomycetidae</taxon>
        <taxon>Venturiales</taxon>
        <taxon>Cylindrosympodiaceae</taxon>
        <taxon>Tothia</taxon>
    </lineage>
</organism>
<reference evidence="1" key="1">
    <citation type="journal article" date="2020" name="Stud. Mycol.">
        <title>101 Dothideomycetes genomes: a test case for predicting lifestyles and emergence of pathogens.</title>
        <authorList>
            <person name="Haridas S."/>
            <person name="Albert R."/>
            <person name="Binder M."/>
            <person name="Bloem J."/>
            <person name="Labutti K."/>
            <person name="Salamov A."/>
            <person name="Andreopoulos B."/>
            <person name="Baker S."/>
            <person name="Barry K."/>
            <person name="Bills G."/>
            <person name="Bluhm B."/>
            <person name="Cannon C."/>
            <person name="Castanera R."/>
            <person name="Culley D."/>
            <person name="Daum C."/>
            <person name="Ezra D."/>
            <person name="Gonzalez J."/>
            <person name="Henrissat B."/>
            <person name="Kuo A."/>
            <person name="Liang C."/>
            <person name="Lipzen A."/>
            <person name="Lutzoni F."/>
            <person name="Magnuson J."/>
            <person name="Mondo S."/>
            <person name="Nolan M."/>
            <person name="Ohm R."/>
            <person name="Pangilinan J."/>
            <person name="Park H.-J."/>
            <person name="Ramirez L."/>
            <person name="Alfaro M."/>
            <person name="Sun H."/>
            <person name="Tritt A."/>
            <person name="Yoshinaga Y."/>
            <person name="Zwiers L.-H."/>
            <person name="Turgeon B."/>
            <person name="Goodwin S."/>
            <person name="Spatafora J."/>
            <person name="Crous P."/>
            <person name="Grigoriev I."/>
        </authorList>
    </citation>
    <scope>NUCLEOTIDE SEQUENCE</scope>
    <source>
        <strain evidence="1">CBS 130266</strain>
    </source>
</reference>
<dbReference type="AlphaFoldDB" id="A0A9P4TT69"/>
<gene>
    <name evidence="1" type="ORF">EJ08DRAFT_683596</name>
</gene>
<keyword evidence="2" id="KW-1185">Reference proteome</keyword>
<protein>
    <recommendedName>
        <fullName evidence="3">F-box domain-containing protein</fullName>
    </recommendedName>
</protein>
<sequence>MPSILDLPNELLNFVCGYLATPDVAALCLTCKYLHPWTSKALYTTIKINTISRSHLKDRKFQEDNERLCSLIRTLIKQPRFASYVTEARLLAFGEEAETAECTFSSIWKDYDWDGNFFVNKTSSILDKESVARVAGIENSENDSSFDSEWFEAEVDNGWRDIANETFRMALPEYGMFKLAIVGTGLDISGNWQKAMRRGSRDALLSLLLTLIPNIRSLTMEIPFAHPHLQRLVAAVAHGKRYCKCVNTLQQLEHLSISPVTKFEKYSTMQTEAPFPCLPSLKTLSMHAIVPYWSGPDTALSNVEELVISGVSRMALMQGHDGPLRMTNTFTRLRKLTWTHFLLDEKFLGILYNLLWKHKGTLKEVHLLPPPLWHSPFEFRSHLNIPNLIGSFFPFAHLTHFSINSVHLLASFIHLQKKPAHAFLPKSLKYLHLNASACPVETEQYLKILQWIRREGKHLTNLEKIRVDMAVPNGWFGKFGERFDVGNDGRVRNGREDSSLVFEGWEDLGVDVELWVQPKGMRGVTL</sequence>
<accession>A0A9P4TT69</accession>
<evidence type="ECO:0000313" key="1">
    <source>
        <dbReference type="EMBL" id="KAF2419617.1"/>
    </source>
</evidence>
<proteinExistence type="predicted"/>
<comment type="caution">
    <text evidence="1">The sequence shown here is derived from an EMBL/GenBank/DDBJ whole genome shotgun (WGS) entry which is preliminary data.</text>
</comment>
<evidence type="ECO:0000313" key="2">
    <source>
        <dbReference type="Proteomes" id="UP000800235"/>
    </source>
</evidence>
<dbReference type="SUPFAM" id="SSF81383">
    <property type="entry name" value="F-box domain"/>
    <property type="match status" value="1"/>
</dbReference>
<dbReference type="InterPro" id="IPR036047">
    <property type="entry name" value="F-box-like_dom_sf"/>
</dbReference>
<evidence type="ECO:0008006" key="3">
    <source>
        <dbReference type="Google" id="ProtNLM"/>
    </source>
</evidence>
<dbReference type="SUPFAM" id="SSF52047">
    <property type="entry name" value="RNI-like"/>
    <property type="match status" value="1"/>
</dbReference>
<dbReference type="Proteomes" id="UP000800235">
    <property type="component" value="Unassembled WGS sequence"/>
</dbReference>
<dbReference type="EMBL" id="MU007118">
    <property type="protein sequence ID" value="KAF2419617.1"/>
    <property type="molecule type" value="Genomic_DNA"/>
</dbReference>
<dbReference type="CDD" id="cd09917">
    <property type="entry name" value="F-box_SF"/>
    <property type="match status" value="1"/>
</dbReference>